<proteinExistence type="predicted"/>
<keyword evidence="2" id="KW-1185">Reference proteome</keyword>
<comment type="caution">
    <text evidence="1">The sequence shown here is derived from an EMBL/GenBank/DDBJ whole genome shotgun (WGS) entry which is preliminary data.</text>
</comment>
<sequence>MPPAVECLARKYLRDHVVVTIGTVGKRTNLITQHVTMVHESEKIPRLQKMLNELSDKSAIVFINNRKSADTLSKALDKAGYRVTTLHGGKSPNQREINLEAFRSKRFTLLVTMDVMGHGIDIPDFAHVINYDMPGSRRIQICSRRRRRRTTILLAHRGSKTLLIRYRCCAVTD</sequence>
<accession>A0ACC2M3Z7</accession>
<evidence type="ECO:0000313" key="2">
    <source>
        <dbReference type="Proteomes" id="UP001234297"/>
    </source>
</evidence>
<evidence type="ECO:0000313" key="1">
    <source>
        <dbReference type="EMBL" id="KAJ8640056.1"/>
    </source>
</evidence>
<dbReference type="EMBL" id="CM056813">
    <property type="protein sequence ID" value="KAJ8640056.1"/>
    <property type="molecule type" value="Genomic_DNA"/>
</dbReference>
<gene>
    <name evidence="1" type="ORF">MRB53_016750</name>
</gene>
<dbReference type="Proteomes" id="UP001234297">
    <property type="component" value="Chromosome 5"/>
</dbReference>
<protein>
    <submittedName>
        <fullName evidence="1">Uncharacterized protein</fullName>
    </submittedName>
</protein>
<name>A0ACC2M3Z7_PERAE</name>
<reference evidence="1 2" key="1">
    <citation type="journal article" date="2022" name="Hortic Res">
        <title>A haplotype resolved chromosomal level avocado genome allows analysis of novel avocado genes.</title>
        <authorList>
            <person name="Nath O."/>
            <person name="Fletcher S.J."/>
            <person name="Hayward A."/>
            <person name="Shaw L.M."/>
            <person name="Masouleh A.K."/>
            <person name="Furtado A."/>
            <person name="Henry R.J."/>
            <person name="Mitter N."/>
        </authorList>
    </citation>
    <scope>NUCLEOTIDE SEQUENCE [LARGE SCALE GENOMIC DNA]</scope>
    <source>
        <strain evidence="2">cv. Hass</strain>
    </source>
</reference>
<organism evidence="1 2">
    <name type="scientific">Persea americana</name>
    <name type="common">Avocado</name>
    <dbReference type="NCBI Taxonomy" id="3435"/>
    <lineage>
        <taxon>Eukaryota</taxon>
        <taxon>Viridiplantae</taxon>
        <taxon>Streptophyta</taxon>
        <taxon>Embryophyta</taxon>
        <taxon>Tracheophyta</taxon>
        <taxon>Spermatophyta</taxon>
        <taxon>Magnoliopsida</taxon>
        <taxon>Magnoliidae</taxon>
        <taxon>Laurales</taxon>
        <taxon>Lauraceae</taxon>
        <taxon>Persea</taxon>
    </lineage>
</organism>